<name>A0AAU8AI69_9RHOB</name>
<evidence type="ECO:0000259" key="8">
    <source>
        <dbReference type="Pfam" id="PF21338"/>
    </source>
</evidence>
<dbReference type="InterPro" id="IPR014711">
    <property type="entry name" value="TopoI_cat_a-hlx-sub_euk"/>
</dbReference>
<dbReference type="EC" id="5.6.2.1" evidence="3"/>
<gene>
    <name evidence="9" type="ORF">PVT71_03185</name>
</gene>
<dbReference type="RefSeq" id="WP_353473048.1">
    <property type="nucleotide sequence ID" value="NZ_CP123384.1"/>
</dbReference>
<dbReference type="InterPro" id="IPR013500">
    <property type="entry name" value="TopoI_cat_euk"/>
</dbReference>
<dbReference type="Gene3D" id="3.30.66.10">
    <property type="entry name" value="DNA topoisomerase I domain"/>
    <property type="match status" value="1"/>
</dbReference>
<comment type="similarity">
    <text evidence="2">Belongs to the type IB topoisomerase family.</text>
</comment>
<evidence type="ECO:0000313" key="9">
    <source>
        <dbReference type="EMBL" id="XCC94229.1"/>
    </source>
</evidence>
<dbReference type="EMBL" id="CP123384">
    <property type="protein sequence ID" value="XCC94229.1"/>
    <property type="molecule type" value="Genomic_DNA"/>
</dbReference>
<dbReference type="InterPro" id="IPR011010">
    <property type="entry name" value="DNA_brk_join_enz"/>
</dbReference>
<dbReference type="PROSITE" id="PS52038">
    <property type="entry name" value="TOPO_IB_2"/>
    <property type="match status" value="1"/>
</dbReference>
<evidence type="ECO:0000256" key="2">
    <source>
        <dbReference type="ARBA" id="ARBA00006645"/>
    </source>
</evidence>
<dbReference type="Gene3D" id="3.90.15.10">
    <property type="entry name" value="Topoisomerase I, Chain A, domain 3"/>
    <property type="match status" value="1"/>
</dbReference>
<reference evidence="9" key="1">
    <citation type="submission" date="2023-02" db="EMBL/GenBank/DDBJ databases">
        <title>Description and genomic characterization of Salipiger bruguierae sp. nov., isolated from the sediment of mangrove plant Bruguiera sexangula.</title>
        <authorList>
            <person name="Long M."/>
        </authorList>
    </citation>
    <scope>NUCLEOTIDE SEQUENCE</scope>
    <source>
        <strain evidence="9">H15</strain>
    </source>
</reference>
<proteinExistence type="inferred from homology"/>
<dbReference type="GO" id="GO:0006265">
    <property type="term" value="P:DNA topological change"/>
    <property type="evidence" value="ECO:0007669"/>
    <property type="project" value="InterPro"/>
</dbReference>
<evidence type="ECO:0000256" key="1">
    <source>
        <dbReference type="ARBA" id="ARBA00000213"/>
    </source>
</evidence>
<feature type="domain" description="DNA topoisomerase IB N-terminal" evidence="8">
    <location>
        <begin position="25"/>
        <end position="73"/>
    </location>
</feature>
<evidence type="ECO:0000256" key="4">
    <source>
        <dbReference type="ARBA" id="ARBA00023029"/>
    </source>
</evidence>
<dbReference type="GO" id="GO:0003917">
    <property type="term" value="F:DNA topoisomerase type I (single strand cut, ATP-independent) activity"/>
    <property type="evidence" value="ECO:0007669"/>
    <property type="project" value="UniProtKB-EC"/>
</dbReference>
<organism evidence="9">
    <name type="scientific">Alloyangia sp. H15</name>
    <dbReference type="NCBI Taxonomy" id="3029062"/>
    <lineage>
        <taxon>Bacteria</taxon>
        <taxon>Pseudomonadati</taxon>
        <taxon>Pseudomonadota</taxon>
        <taxon>Alphaproteobacteria</taxon>
        <taxon>Rhodobacterales</taxon>
        <taxon>Roseobacteraceae</taxon>
        <taxon>Alloyangia</taxon>
    </lineage>
</organism>
<dbReference type="PRINTS" id="PR00416">
    <property type="entry name" value="EUTPISMRASEI"/>
</dbReference>
<feature type="domain" description="DNA topoisomerase I catalytic core eukaryotic-type" evidence="7">
    <location>
        <begin position="91"/>
        <end position="254"/>
    </location>
</feature>
<dbReference type="InterPro" id="IPR049331">
    <property type="entry name" value="Top1B_N_bact"/>
</dbReference>
<accession>A0AAU8AI69</accession>
<keyword evidence="6" id="KW-0413">Isomerase</keyword>
<dbReference type="InterPro" id="IPR001631">
    <property type="entry name" value="TopoI"/>
</dbReference>
<evidence type="ECO:0000256" key="6">
    <source>
        <dbReference type="ARBA" id="ARBA00023235"/>
    </source>
</evidence>
<evidence type="ECO:0000256" key="5">
    <source>
        <dbReference type="ARBA" id="ARBA00023125"/>
    </source>
</evidence>
<keyword evidence="5" id="KW-0238">DNA-binding</keyword>
<protein>
    <recommendedName>
        <fullName evidence="3">DNA topoisomerase</fullName>
        <ecNumber evidence="3">5.6.2.1</ecNumber>
    </recommendedName>
</protein>
<dbReference type="Gene3D" id="1.10.132.120">
    <property type="match status" value="1"/>
</dbReference>
<comment type="catalytic activity">
    <reaction evidence="1">
        <text>ATP-independent breakage of single-stranded DNA, followed by passage and rejoining.</text>
        <dbReference type="EC" id="5.6.2.1"/>
    </reaction>
</comment>
<dbReference type="SUPFAM" id="SSF55869">
    <property type="entry name" value="DNA topoisomerase I domain"/>
    <property type="match status" value="1"/>
</dbReference>
<evidence type="ECO:0000256" key="3">
    <source>
        <dbReference type="ARBA" id="ARBA00012891"/>
    </source>
</evidence>
<dbReference type="AlphaFoldDB" id="A0AAU8AI69"/>
<evidence type="ECO:0000259" key="7">
    <source>
        <dbReference type="Pfam" id="PF01028"/>
    </source>
</evidence>
<dbReference type="Pfam" id="PF01028">
    <property type="entry name" value="Topoisom_I"/>
    <property type="match status" value="1"/>
</dbReference>
<sequence>MTPHPDLVYYPDSRPGILRRRCGRGFSYIAPDGTRIDAAEERARIRALAVPPAYEQVWICPRPDGHLQATGRDARDRKQYRYHPDWTAFRAERKYGHLAEFGEALPGLRRSILTQLRAREPGDKGFALAATLALLDRAGLRVGNADYALENGSYGATTLRRTHLKLDGEVLHLRFPAKGGKRVHRQLRDRTLQRALTRLGDLPGKELIAWLDANGTAHALRSDEVNRWLAERTGNPELTAKTFRTWNGSVAALEAAIRAETVSIRGMAEAAAERLANTPAVARSSYIHPKVIALAEEGLPPELARAPDRPGLRRAEAQLLALLER</sequence>
<dbReference type="InterPro" id="IPR035447">
    <property type="entry name" value="DNA_topo_I_N_sf"/>
</dbReference>
<dbReference type="Pfam" id="PF21338">
    <property type="entry name" value="Top1B_N_bact"/>
    <property type="match status" value="1"/>
</dbReference>
<dbReference type="SUPFAM" id="SSF56349">
    <property type="entry name" value="DNA breaking-rejoining enzymes"/>
    <property type="match status" value="1"/>
</dbReference>
<keyword evidence="4" id="KW-0799">Topoisomerase</keyword>
<dbReference type="GO" id="GO:0003677">
    <property type="term" value="F:DNA binding"/>
    <property type="evidence" value="ECO:0007669"/>
    <property type="project" value="UniProtKB-KW"/>
</dbReference>